<evidence type="ECO:0000313" key="3">
    <source>
        <dbReference type="Proteomes" id="UP000011676"/>
    </source>
</evidence>
<dbReference type="AlphaFoldDB" id="A0A829BPR3"/>
<dbReference type="EMBL" id="AHSR01000029">
    <property type="protein sequence ID" value="EMC23466.1"/>
    <property type="molecule type" value="Genomic_DNA"/>
</dbReference>
<keyword evidence="1" id="KW-1133">Transmembrane helix</keyword>
<dbReference type="Proteomes" id="UP000011676">
    <property type="component" value="Unassembled WGS sequence"/>
</dbReference>
<reference evidence="2 3" key="1">
    <citation type="journal article" date="2013" name="Mol. Biol. Evol.">
        <title>Evolutionary and population genomics of the cavity causing bacteria Streptococcus mutans.</title>
        <authorList>
            <person name="Cornejo O.E."/>
            <person name="Lefebure T."/>
            <person name="Pavinski Bitar P.D."/>
            <person name="Lang P."/>
            <person name="Richards V.P."/>
            <person name="Eilertson K."/>
            <person name="Do T."/>
            <person name="Beighton D."/>
            <person name="Zeng L."/>
            <person name="Ahn S.J."/>
            <person name="Burne R.A."/>
            <person name="Siepel A."/>
            <person name="Bustamante C.D."/>
            <person name="Stanhope M.J."/>
        </authorList>
    </citation>
    <scope>NUCLEOTIDE SEQUENCE [LARGE SCALE GENOMIC DNA]</scope>
    <source>
        <strain evidence="2 3">SM6</strain>
    </source>
</reference>
<sequence>MDALNNLVMTNLLTNLLFLIVGLGYGVTFVLMKEILAGLSFGHNGASLYEWQLVASNLYRSDSLRRSL</sequence>
<gene>
    <name evidence="2" type="ORF">SMU82_06794</name>
</gene>
<dbReference type="RefSeq" id="WP_002283897.1">
    <property type="nucleotide sequence ID" value="NZ_AHSR01000029.1"/>
</dbReference>
<evidence type="ECO:0000256" key="1">
    <source>
        <dbReference type="SAM" id="Phobius"/>
    </source>
</evidence>
<evidence type="ECO:0000313" key="2">
    <source>
        <dbReference type="EMBL" id="EMC23466.1"/>
    </source>
</evidence>
<comment type="caution">
    <text evidence="2">The sequence shown here is derived from an EMBL/GenBank/DDBJ whole genome shotgun (WGS) entry which is preliminary data.</text>
</comment>
<name>A0A829BPR3_STRMG</name>
<proteinExistence type="predicted"/>
<protein>
    <submittedName>
        <fullName evidence="2">Uncharacterized protein</fullName>
    </submittedName>
</protein>
<accession>A0A829BPR3</accession>
<keyword evidence="1" id="KW-0472">Membrane</keyword>
<organism evidence="2 3">
    <name type="scientific">Streptococcus mutans SM6</name>
    <dbReference type="NCBI Taxonomy" id="857119"/>
    <lineage>
        <taxon>Bacteria</taxon>
        <taxon>Bacillati</taxon>
        <taxon>Bacillota</taxon>
        <taxon>Bacilli</taxon>
        <taxon>Lactobacillales</taxon>
        <taxon>Streptococcaceae</taxon>
        <taxon>Streptococcus</taxon>
    </lineage>
</organism>
<feature type="transmembrane region" description="Helical" evidence="1">
    <location>
        <begin position="12"/>
        <end position="32"/>
    </location>
</feature>
<keyword evidence="1" id="KW-0812">Transmembrane</keyword>